<feature type="domain" description="Ribosomal RNA large subunit methyltransferase K/L-like methyltransferase" evidence="17">
    <location>
        <begin position="195"/>
        <end position="324"/>
    </location>
</feature>
<keyword evidence="2" id="KW-0963">Cytoplasm</keyword>
<dbReference type="GO" id="GO:0000049">
    <property type="term" value="F:tRNA binding"/>
    <property type="evidence" value="ECO:0007669"/>
    <property type="project" value="UniProtKB-UniRule"/>
</dbReference>
<keyword evidence="6 15" id="KW-0949">S-adenosyl-L-methionine</keyword>
<evidence type="ECO:0000256" key="1">
    <source>
        <dbReference type="ARBA" id="ARBA00004496"/>
    </source>
</evidence>
<feature type="compositionally biased region" description="Acidic residues" evidence="16">
    <location>
        <begin position="370"/>
        <end position="383"/>
    </location>
</feature>
<name>A0A2P2I0Z4_9CRUS</name>
<dbReference type="PANTHER" id="PTHR13370">
    <property type="entry name" value="RNA METHYLASE-RELATED"/>
    <property type="match status" value="1"/>
</dbReference>
<dbReference type="PROSITE" id="PS51627">
    <property type="entry name" value="SAM_MT_TRM11"/>
    <property type="match status" value="1"/>
</dbReference>
<comment type="similarity">
    <text evidence="15">Belongs to the class I-like SAM-binding methyltransferase superfamily. TRM11 methyltransferase family.</text>
</comment>
<organism evidence="19">
    <name type="scientific">Hirondellea gigas</name>
    <dbReference type="NCBI Taxonomy" id="1518452"/>
    <lineage>
        <taxon>Eukaryota</taxon>
        <taxon>Metazoa</taxon>
        <taxon>Ecdysozoa</taxon>
        <taxon>Arthropoda</taxon>
        <taxon>Crustacea</taxon>
        <taxon>Multicrustacea</taxon>
        <taxon>Malacostraca</taxon>
        <taxon>Eumalacostraca</taxon>
        <taxon>Peracarida</taxon>
        <taxon>Amphipoda</taxon>
        <taxon>Amphilochidea</taxon>
        <taxon>Lysianassida</taxon>
        <taxon>Lysianassidira</taxon>
        <taxon>Lysianassoidea</taxon>
        <taxon>Lysianassidae</taxon>
        <taxon>Hirondellea</taxon>
    </lineage>
</organism>
<evidence type="ECO:0000256" key="14">
    <source>
        <dbReference type="ARBA" id="ARBA00075308"/>
    </source>
</evidence>
<dbReference type="InterPro" id="IPR002052">
    <property type="entry name" value="DNA_methylase_N6_adenine_CS"/>
</dbReference>
<comment type="subcellular location">
    <subcellularLocation>
        <location evidence="1">Cytoplasm</location>
    </subcellularLocation>
</comment>
<dbReference type="GO" id="GO:0032259">
    <property type="term" value="P:methylation"/>
    <property type="evidence" value="ECO:0007669"/>
    <property type="project" value="UniProtKB-UniRule"/>
</dbReference>
<keyword evidence="5 15" id="KW-0808">Transferase</keyword>
<dbReference type="GO" id="GO:0005737">
    <property type="term" value="C:cytoplasm"/>
    <property type="evidence" value="ECO:0007669"/>
    <property type="project" value="UniProtKB-SubCell"/>
</dbReference>
<dbReference type="InterPro" id="IPR000241">
    <property type="entry name" value="RlmKL-like_Mtase"/>
</dbReference>
<dbReference type="AlphaFoldDB" id="A0A2P2I0Z4"/>
<feature type="region of interest" description="Disordered" evidence="16">
    <location>
        <begin position="557"/>
        <end position="576"/>
    </location>
</feature>
<dbReference type="GO" id="GO:0043527">
    <property type="term" value="C:tRNA methyltransferase complex"/>
    <property type="evidence" value="ECO:0007669"/>
    <property type="project" value="UniProtKB-ARBA"/>
</dbReference>
<proteinExistence type="evidence at transcript level"/>
<feature type="domain" description="tRNA (guanine(10)-N(2))-methyltransferase TRMT11 N-terminal" evidence="18">
    <location>
        <begin position="14"/>
        <end position="185"/>
    </location>
</feature>
<comment type="function">
    <text evidence="10">Catalytic subunit of the TRMT11-TRM112 methyltransferase complex, that specifically mediates the S-adenosyl-L-methionine-dependent N(2)-methylation of guanosine nucleotide at position 10 (m2G10) in tRNAs. This is one of the major tRNA (guanine-N(2))-methyltransferases.</text>
</comment>
<dbReference type="InterPro" id="IPR016691">
    <property type="entry name" value="TRMT11"/>
</dbReference>
<feature type="compositionally biased region" description="Basic and acidic residues" evidence="16">
    <location>
        <begin position="352"/>
        <end position="361"/>
    </location>
</feature>
<dbReference type="SUPFAM" id="SSF53335">
    <property type="entry name" value="S-adenosyl-L-methionine-dependent methyltransferases"/>
    <property type="match status" value="1"/>
</dbReference>
<accession>A0A2P2I0Z4</accession>
<dbReference type="EMBL" id="IACF01001996">
    <property type="protein sequence ID" value="LAB67669.1"/>
    <property type="molecule type" value="mRNA"/>
</dbReference>
<feature type="compositionally biased region" description="Basic residues" evidence="16">
    <location>
        <begin position="340"/>
        <end position="350"/>
    </location>
</feature>
<evidence type="ECO:0000313" key="19">
    <source>
        <dbReference type="EMBL" id="LAB67669.1"/>
    </source>
</evidence>
<keyword evidence="8 15" id="KW-0694">RNA-binding</keyword>
<evidence type="ECO:0000256" key="9">
    <source>
        <dbReference type="ARBA" id="ARBA00050985"/>
    </source>
</evidence>
<dbReference type="Pfam" id="PF25904">
    <property type="entry name" value="Tmrp11_N"/>
    <property type="match status" value="1"/>
</dbReference>
<evidence type="ECO:0000256" key="10">
    <source>
        <dbReference type="ARBA" id="ARBA00056270"/>
    </source>
</evidence>
<reference evidence="19" key="1">
    <citation type="journal article" date="2018" name="Biosci. Biotechnol. Biochem.">
        <title>Polysaccharide hydrolase of the hadal zone amphipods Hirondellea gigas.</title>
        <authorList>
            <person name="Kobayashi H."/>
            <person name="Nagahama T."/>
            <person name="Arai W."/>
            <person name="Sasagawa Y."/>
            <person name="Umeda M."/>
            <person name="Hayashi T."/>
            <person name="Nikaido I."/>
            <person name="Watanabe H."/>
            <person name="Oguri K."/>
            <person name="Kitazato H."/>
            <person name="Fujioka K."/>
            <person name="Kido Y."/>
            <person name="Takami H."/>
        </authorList>
    </citation>
    <scope>NUCLEOTIDE SEQUENCE</scope>
    <source>
        <tissue evidence="19">Whole body</tissue>
    </source>
</reference>
<dbReference type="GO" id="GO:0008033">
    <property type="term" value="P:tRNA processing"/>
    <property type="evidence" value="ECO:0007669"/>
    <property type="project" value="UniProtKB-UniRule"/>
</dbReference>
<evidence type="ECO:0000256" key="15">
    <source>
        <dbReference type="PROSITE-ProRule" id="PRU00959"/>
    </source>
</evidence>
<dbReference type="GO" id="GO:0160102">
    <property type="term" value="F:tRNA (guanine(10)-N2)-methyltransferase activity"/>
    <property type="evidence" value="ECO:0007669"/>
    <property type="project" value="UniProtKB-EC"/>
</dbReference>
<keyword evidence="7 15" id="KW-0819">tRNA processing</keyword>
<dbReference type="InterPro" id="IPR029063">
    <property type="entry name" value="SAM-dependent_MTases_sf"/>
</dbReference>
<evidence type="ECO:0000259" key="18">
    <source>
        <dbReference type="Pfam" id="PF25904"/>
    </source>
</evidence>
<keyword evidence="4 15" id="KW-0489">Methyltransferase</keyword>
<comment type="catalytic activity">
    <reaction evidence="9">
        <text>guanosine(10) in tRNA + S-adenosyl-L-methionine = N(2)-methylguanosine(10) in tRNA + S-adenosyl-L-homocysteine + H(+)</text>
        <dbReference type="Rhea" id="RHEA:43128"/>
        <dbReference type="Rhea" id="RHEA-COMP:10355"/>
        <dbReference type="Rhea" id="RHEA-COMP:10357"/>
        <dbReference type="ChEBI" id="CHEBI:15378"/>
        <dbReference type="ChEBI" id="CHEBI:57856"/>
        <dbReference type="ChEBI" id="CHEBI:59789"/>
        <dbReference type="ChEBI" id="CHEBI:74269"/>
        <dbReference type="ChEBI" id="CHEBI:74481"/>
        <dbReference type="EC" id="2.1.1.214"/>
    </reaction>
    <physiologicalReaction direction="left-to-right" evidence="9">
        <dbReference type="Rhea" id="RHEA:43129"/>
    </physiologicalReaction>
</comment>
<evidence type="ECO:0000256" key="11">
    <source>
        <dbReference type="ARBA" id="ARBA00065434"/>
    </source>
</evidence>
<evidence type="ECO:0000256" key="4">
    <source>
        <dbReference type="ARBA" id="ARBA00022603"/>
    </source>
</evidence>
<feature type="compositionally biased region" description="Basic and acidic residues" evidence="16">
    <location>
        <begin position="321"/>
        <end position="334"/>
    </location>
</feature>
<dbReference type="EC" id="2.1.1.214" evidence="12"/>
<protein>
    <recommendedName>
        <fullName evidence="13">tRNA (guanine(10)-N(2))-methyltransferase TRMT11</fullName>
        <ecNumber evidence="12">2.1.1.214</ecNumber>
    </recommendedName>
    <alternativeName>
        <fullName evidence="14">tRNA methyltransferase 11 homolog</fullName>
    </alternativeName>
</protein>
<evidence type="ECO:0000256" key="3">
    <source>
        <dbReference type="ARBA" id="ARBA00022555"/>
    </source>
</evidence>
<evidence type="ECO:0000256" key="8">
    <source>
        <dbReference type="ARBA" id="ARBA00022884"/>
    </source>
</evidence>
<evidence type="ECO:0000256" key="16">
    <source>
        <dbReference type="SAM" id="MobiDB-lite"/>
    </source>
</evidence>
<evidence type="ECO:0000256" key="5">
    <source>
        <dbReference type="ARBA" id="ARBA00022679"/>
    </source>
</evidence>
<evidence type="ECO:0000256" key="12">
    <source>
        <dbReference type="ARBA" id="ARBA00066937"/>
    </source>
</evidence>
<dbReference type="Pfam" id="PF01170">
    <property type="entry name" value="UPF0020"/>
    <property type="match status" value="1"/>
</dbReference>
<sequence>MHKAHLANYFNMTKKYLFWCVNEHVDFRIPELKSVASIFKIPLKWIEQPNEDPFVILEMDSESDAQKIVSRCMLVRAGYELWGDGCSMEELHASIRQQPASLIAPHITKDKSFRVRVDGFNKTLHSADKLAKINSLSYLQFEGPVDLCNPTTQLNIIEYYGLDNTDVPEQPYRVFLGRCIGQGGRDLIARYSLKQRNYIGSTSMDAQLSFIMTNLARLEQGNLVLDPFVGTGSVLVSAAHHGAFIWGSDIDFLTLHARTKPTRVKQVERAAHESILSNLEQYGLGSQYLDVAVMDCARTAWRTQPFLDAIITDPPYGIRESTTRVGKEQDKSRDLTTQQKKLRRKQRLQHVRTQEVIDKYNKTSYSGNEDSNDSEDGATEEELANSSGCCPPPNDTLPTINADRCDNRLADNPSLVHYPSKVNYSLSDVYKDLLNFAASYLVVGGRLVFWLPVFRDDYRSDQVPRHPCLELMYNCEQILNCHSSRRLITLQKTRSPKVGERAEAHVEELTDKFREKFFIAAQMTRDERIARKSQFSRDKRGQGLTYRLQNNSKAKHIEQCSAPGPQVSATPEKNTEGNGDICDSVDSSKANFIDNNSCITGVNFGGKLRDENNIQCAKDFLIVEPNNEKRVSEVGTTILVSKFPERKQSLENKLDESVN</sequence>
<evidence type="ECO:0000256" key="6">
    <source>
        <dbReference type="ARBA" id="ARBA00022691"/>
    </source>
</evidence>
<evidence type="ECO:0000256" key="13">
    <source>
        <dbReference type="ARBA" id="ARBA00067484"/>
    </source>
</evidence>
<dbReference type="PROSITE" id="PS00092">
    <property type="entry name" value="N6_MTASE"/>
    <property type="match status" value="1"/>
</dbReference>
<evidence type="ECO:0000256" key="7">
    <source>
        <dbReference type="ARBA" id="ARBA00022694"/>
    </source>
</evidence>
<dbReference type="InterPro" id="IPR059073">
    <property type="entry name" value="TRMT11_N"/>
</dbReference>
<keyword evidence="3 15" id="KW-0820">tRNA-binding</keyword>
<dbReference type="Gene3D" id="3.40.50.150">
    <property type="entry name" value="Vaccinia Virus protein VP39"/>
    <property type="match status" value="1"/>
</dbReference>
<comment type="subunit">
    <text evidence="11">Part of the heterodimeric TRMT11-TRM112 methyltransferase complex; this complex forms an active tRNA methyltransferase, where TRMT112 acts as an activator of the catalytic subunit TRMT11.</text>
</comment>
<dbReference type="PANTHER" id="PTHR13370:SF3">
    <property type="entry name" value="TRNA (GUANINE(10)-N2)-METHYLTRANSFERASE HOMOLOG"/>
    <property type="match status" value="1"/>
</dbReference>
<feature type="region of interest" description="Disordered" evidence="16">
    <location>
        <begin position="320"/>
        <end position="395"/>
    </location>
</feature>
<evidence type="ECO:0000256" key="2">
    <source>
        <dbReference type="ARBA" id="ARBA00022490"/>
    </source>
</evidence>
<evidence type="ECO:0000259" key="17">
    <source>
        <dbReference type="Pfam" id="PF01170"/>
    </source>
</evidence>